<proteinExistence type="predicted"/>
<evidence type="ECO:0000313" key="1">
    <source>
        <dbReference type="EMBL" id="MEQ2213327.1"/>
    </source>
</evidence>
<accession>A0ABV0S0E7</accession>
<dbReference type="EMBL" id="JAHRIN010061554">
    <property type="protein sequence ID" value="MEQ2213327.1"/>
    <property type="molecule type" value="Genomic_DNA"/>
</dbReference>
<dbReference type="Proteomes" id="UP001434883">
    <property type="component" value="Unassembled WGS sequence"/>
</dbReference>
<protein>
    <submittedName>
        <fullName evidence="1">Uncharacterized protein</fullName>
    </submittedName>
</protein>
<sequence length="100" mass="11238">MHLCPSEVLLIWSNSSIFFSSDCKSFFLVCSLSVYGEVKQSSPLVPQELPLHDMLESQRFLNTIINFLSSQSEFGSSSKLLKTDVDTSEKVFSKVVGKWP</sequence>
<name>A0ABV0S0E7_9TELE</name>
<reference evidence="1 2" key="1">
    <citation type="submission" date="2021-06" db="EMBL/GenBank/DDBJ databases">
        <authorList>
            <person name="Palmer J.M."/>
        </authorList>
    </citation>
    <scope>NUCLEOTIDE SEQUENCE [LARGE SCALE GENOMIC DNA]</scope>
    <source>
        <strain evidence="1 2">XC_2019</strain>
        <tissue evidence="1">Muscle</tissue>
    </source>
</reference>
<gene>
    <name evidence="1" type="ORF">XENOCAPTIV_013094</name>
</gene>
<comment type="caution">
    <text evidence="1">The sequence shown here is derived from an EMBL/GenBank/DDBJ whole genome shotgun (WGS) entry which is preliminary data.</text>
</comment>
<evidence type="ECO:0000313" key="2">
    <source>
        <dbReference type="Proteomes" id="UP001434883"/>
    </source>
</evidence>
<organism evidence="1 2">
    <name type="scientific">Xenoophorus captivus</name>
    <dbReference type="NCBI Taxonomy" id="1517983"/>
    <lineage>
        <taxon>Eukaryota</taxon>
        <taxon>Metazoa</taxon>
        <taxon>Chordata</taxon>
        <taxon>Craniata</taxon>
        <taxon>Vertebrata</taxon>
        <taxon>Euteleostomi</taxon>
        <taxon>Actinopterygii</taxon>
        <taxon>Neopterygii</taxon>
        <taxon>Teleostei</taxon>
        <taxon>Neoteleostei</taxon>
        <taxon>Acanthomorphata</taxon>
        <taxon>Ovalentaria</taxon>
        <taxon>Atherinomorphae</taxon>
        <taxon>Cyprinodontiformes</taxon>
        <taxon>Goodeidae</taxon>
        <taxon>Xenoophorus</taxon>
    </lineage>
</organism>
<keyword evidence="2" id="KW-1185">Reference proteome</keyword>